<dbReference type="InterPro" id="IPR036259">
    <property type="entry name" value="MFS_trans_sf"/>
</dbReference>
<evidence type="ECO:0000256" key="3">
    <source>
        <dbReference type="ARBA" id="ARBA00022475"/>
    </source>
</evidence>
<comment type="subcellular location">
    <subcellularLocation>
        <location evidence="1">Cell membrane</location>
        <topology evidence="1">Multi-pass membrane protein</topology>
    </subcellularLocation>
</comment>
<evidence type="ECO:0000313" key="10">
    <source>
        <dbReference type="EMBL" id="JAT30725.1"/>
    </source>
</evidence>
<dbReference type="GO" id="GO:0022857">
    <property type="term" value="F:transmembrane transporter activity"/>
    <property type="evidence" value="ECO:0007669"/>
    <property type="project" value="InterPro"/>
</dbReference>
<dbReference type="EMBL" id="GEBQ01009252">
    <property type="protein sequence ID" value="JAT30725.1"/>
    <property type="molecule type" value="Transcribed_RNA"/>
</dbReference>
<keyword evidence="5 8" id="KW-0812">Transmembrane</keyword>
<dbReference type="Gene3D" id="1.20.1250.20">
    <property type="entry name" value="MFS general substrate transporter like domains"/>
    <property type="match status" value="1"/>
</dbReference>
<evidence type="ECO:0000256" key="1">
    <source>
        <dbReference type="ARBA" id="ARBA00004651"/>
    </source>
</evidence>
<keyword evidence="6 8" id="KW-1133">Transmembrane helix</keyword>
<evidence type="ECO:0000259" key="9">
    <source>
        <dbReference type="PROSITE" id="PS50850"/>
    </source>
</evidence>
<dbReference type="InterPro" id="IPR020846">
    <property type="entry name" value="MFS_dom"/>
</dbReference>
<sequence length="472" mass="51773">MEEKEPKLHRQWIAAIIATLGLFMMGMFLGWPSPTLRILRSPKSEVYLTEDQISWMVSVLYIGSTLSPVPTGWLMNCLGRRTTLMLLATVALSSWVILALVQNPTGIYIARFLGGMWGGSVYTVAPIYLCEIAEAKVRGGLNSLFILMAYVGIMFEFCIGPNVSYTTLSVVSACIPATFVIALLCIPESPYFYLMSGDRKKAAKALSWLRCKKPDQVEGQLVMMEKAVMADMQNKGDLADLVSTAGNRKALLITLVLAIVQRMAGISVIMAYASAAIPHLGSLSSNGCAIIMCVVWIIFGLFSTMLVDWAGRRSLLAVSCAGCGIANAMVAVWFYLDANTDYDAMQIAWFPFLGFIVYGVFFPVGLGCVPNMIQGEMFPSNIRGLASGVTSTIISLTSFFTNKMYARIGIWAGLYLNYAVFAVSSAFGVWFALRVVIETKGKTLEDIQYELVEHTTCRKVGEGDTEDTDEKY</sequence>
<dbReference type="AlphaFoldDB" id="A0A1B6M474"/>
<dbReference type="GO" id="GO:0005886">
    <property type="term" value="C:plasma membrane"/>
    <property type="evidence" value="ECO:0007669"/>
    <property type="project" value="UniProtKB-SubCell"/>
</dbReference>
<dbReference type="PROSITE" id="PS00217">
    <property type="entry name" value="SUGAR_TRANSPORT_2"/>
    <property type="match status" value="1"/>
</dbReference>
<dbReference type="SUPFAM" id="SSF103473">
    <property type="entry name" value="MFS general substrate transporter"/>
    <property type="match status" value="1"/>
</dbReference>
<protein>
    <recommendedName>
        <fullName evidence="9">Major facilitator superfamily (MFS) profile domain-containing protein</fullName>
    </recommendedName>
</protein>
<evidence type="ECO:0000256" key="5">
    <source>
        <dbReference type="ARBA" id="ARBA00022692"/>
    </source>
</evidence>
<gene>
    <name evidence="10" type="ORF">g.11079</name>
</gene>
<keyword evidence="2" id="KW-0813">Transport</keyword>
<proteinExistence type="predicted"/>
<feature type="domain" description="Major facilitator superfamily (MFS) profile" evidence="9">
    <location>
        <begin position="14"/>
        <end position="440"/>
    </location>
</feature>
<dbReference type="PANTHER" id="PTHR48021:SF46">
    <property type="entry name" value="MAJOR FACILITATOR SUPERFAMILY (MFS) PROFILE DOMAIN-CONTAINING PROTEIN"/>
    <property type="match status" value="1"/>
</dbReference>
<keyword evidence="4" id="KW-0762">Sugar transport</keyword>
<evidence type="ECO:0000256" key="8">
    <source>
        <dbReference type="SAM" id="Phobius"/>
    </source>
</evidence>
<feature type="transmembrane region" description="Helical" evidence="8">
    <location>
        <begin position="141"/>
        <end position="164"/>
    </location>
</feature>
<dbReference type="PANTHER" id="PTHR48021">
    <property type="match status" value="1"/>
</dbReference>
<feature type="transmembrane region" description="Helical" evidence="8">
    <location>
        <begin position="283"/>
        <end position="302"/>
    </location>
</feature>
<feature type="transmembrane region" description="Helical" evidence="8">
    <location>
        <begin position="348"/>
        <end position="369"/>
    </location>
</feature>
<evidence type="ECO:0000256" key="6">
    <source>
        <dbReference type="ARBA" id="ARBA00022989"/>
    </source>
</evidence>
<reference evidence="10" key="1">
    <citation type="submission" date="2015-11" db="EMBL/GenBank/DDBJ databases">
        <title>De novo transcriptome assembly of four potential Pierce s Disease insect vectors from Arizona vineyards.</title>
        <authorList>
            <person name="Tassone E.E."/>
        </authorList>
    </citation>
    <scope>NUCLEOTIDE SEQUENCE</scope>
</reference>
<feature type="transmembrane region" description="Helical" evidence="8">
    <location>
        <begin position="107"/>
        <end position="129"/>
    </location>
</feature>
<evidence type="ECO:0000256" key="2">
    <source>
        <dbReference type="ARBA" id="ARBA00022448"/>
    </source>
</evidence>
<dbReference type="FunFam" id="1.20.1250.20:FF:000218">
    <property type="entry name" value="facilitated trehalose transporter Tret1"/>
    <property type="match status" value="1"/>
</dbReference>
<dbReference type="InterPro" id="IPR050549">
    <property type="entry name" value="MFS_Trehalose_Transporter"/>
</dbReference>
<feature type="transmembrane region" description="Helical" evidence="8">
    <location>
        <begin position="53"/>
        <end position="75"/>
    </location>
</feature>
<feature type="transmembrane region" description="Helical" evidence="8">
    <location>
        <begin position="170"/>
        <end position="194"/>
    </location>
</feature>
<evidence type="ECO:0000256" key="7">
    <source>
        <dbReference type="ARBA" id="ARBA00023136"/>
    </source>
</evidence>
<name>A0A1B6M474_9HEMI</name>
<keyword evidence="7 8" id="KW-0472">Membrane</keyword>
<accession>A0A1B6M474</accession>
<feature type="transmembrane region" description="Helical" evidence="8">
    <location>
        <begin position="82"/>
        <end position="101"/>
    </location>
</feature>
<organism evidence="10">
    <name type="scientific">Graphocephala atropunctata</name>
    <dbReference type="NCBI Taxonomy" id="36148"/>
    <lineage>
        <taxon>Eukaryota</taxon>
        <taxon>Metazoa</taxon>
        <taxon>Ecdysozoa</taxon>
        <taxon>Arthropoda</taxon>
        <taxon>Hexapoda</taxon>
        <taxon>Insecta</taxon>
        <taxon>Pterygota</taxon>
        <taxon>Neoptera</taxon>
        <taxon>Paraneoptera</taxon>
        <taxon>Hemiptera</taxon>
        <taxon>Auchenorrhyncha</taxon>
        <taxon>Membracoidea</taxon>
        <taxon>Cicadellidae</taxon>
        <taxon>Cicadellinae</taxon>
        <taxon>Cicadellini</taxon>
        <taxon>Graphocephala</taxon>
    </lineage>
</organism>
<feature type="transmembrane region" description="Helical" evidence="8">
    <location>
        <begin position="412"/>
        <end position="433"/>
    </location>
</feature>
<feature type="transmembrane region" description="Helical" evidence="8">
    <location>
        <begin position="250"/>
        <end position="277"/>
    </location>
</feature>
<keyword evidence="3" id="KW-1003">Cell membrane</keyword>
<dbReference type="Pfam" id="PF00083">
    <property type="entry name" value="Sugar_tr"/>
    <property type="match status" value="1"/>
</dbReference>
<feature type="transmembrane region" description="Helical" evidence="8">
    <location>
        <begin position="12"/>
        <end position="33"/>
    </location>
</feature>
<dbReference type="InterPro" id="IPR005829">
    <property type="entry name" value="Sugar_transporter_CS"/>
</dbReference>
<feature type="transmembrane region" description="Helical" evidence="8">
    <location>
        <begin position="314"/>
        <end position="336"/>
    </location>
</feature>
<dbReference type="PROSITE" id="PS50850">
    <property type="entry name" value="MFS"/>
    <property type="match status" value="1"/>
</dbReference>
<evidence type="ECO:0000256" key="4">
    <source>
        <dbReference type="ARBA" id="ARBA00022597"/>
    </source>
</evidence>
<feature type="transmembrane region" description="Helical" evidence="8">
    <location>
        <begin position="381"/>
        <end position="400"/>
    </location>
</feature>
<dbReference type="InterPro" id="IPR005828">
    <property type="entry name" value="MFS_sugar_transport-like"/>
</dbReference>